<sequence>MTEAYREPVPTFAIITCSDTRTLETDSAGAALEALIAERGWTCLERVVVEDERPFISGAILHAIDDLHADFVLTCGGSGLSARDVTPEATIDVCKRDIPGIAEAMRAYGMRITPRAMLSRAVCMERDGSVVINLPGSEKAARENWDAIADVLPHAALMMQGAGH</sequence>
<dbReference type="Gene3D" id="3.40.980.10">
    <property type="entry name" value="MoaB/Mog-like domain"/>
    <property type="match status" value="1"/>
</dbReference>
<proteinExistence type="predicted"/>
<evidence type="ECO:0000313" key="4">
    <source>
        <dbReference type="EMBL" id="MBS6940703.1"/>
    </source>
</evidence>
<dbReference type="PANTHER" id="PTHR43764:SF1">
    <property type="entry name" value="MOLYBDOPTERIN MOLYBDOTRANSFERASE"/>
    <property type="match status" value="1"/>
</dbReference>
<dbReference type="InterPro" id="IPR051920">
    <property type="entry name" value="MPT_Adenylyltrnsfr/MoaC-Rel"/>
</dbReference>
<dbReference type="Pfam" id="PF00994">
    <property type="entry name" value="MoCF_biosynth"/>
    <property type="match status" value="1"/>
</dbReference>
<dbReference type="InterPro" id="IPR036425">
    <property type="entry name" value="MoaB/Mog-like_dom_sf"/>
</dbReference>
<organism evidence="4 5">
    <name type="scientific">Slackia piriformis</name>
    <dbReference type="NCBI Taxonomy" id="626934"/>
    <lineage>
        <taxon>Bacteria</taxon>
        <taxon>Bacillati</taxon>
        <taxon>Actinomycetota</taxon>
        <taxon>Coriobacteriia</taxon>
        <taxon>Eggerthellales</taxon>
        <taxon>Eggerthellaceae</taxon>
        <taxon>Slackia</taxon>
    </lineage>
</organism>
<keyword evidence="2" id="KW-0501">Molybdenum cofactor biosynthesis</keyword>
<name>A0A943UXU4_9ACTN</name>
<dbReference type="SUPFAM" id="SSF53218">
    <property type="entry name" value="Molybdenum cofactor biosynthesis proteins"/>
    <property type="match status" value="1"/>
</dbReference>
<protein>
    <submittedName>
        <fullName evidence="4">MogA/MoaB family molybdenum cofactor biosynthesis protein</fullName>
    </submittedName>
</protein>
<dbReference type="CDD" id="cd00886">
    <property type="entry name" value="MogA_MoaB"/>
    <property type="match status" value="1"/>
</dbReference>
<evidence type="ECO:0000256" key="1">
    <source>
        <dbReference type="ARBA" id="ARBA00005046"/>
    </source>
</evidence>
<accession>A0A943UXU4</accession>
<dbReference type="PANTHER" id="PTHR43764">
    <property type="entry name" value="MOLYBDENUM COFACTOR BIOSYNTHESIS"/>
    <property type="match status" value="1"/>
</dbReference>
<evidence type="ECO:0000313" key="5">
    <source>
        <dbReference type="Proteomes" id="UP000727506"/>
    </source>
</evidence>
<feature type="domain" description="MoaB/Mog" evidence="3">
    <location>
        <begin position="13"/>
        <end position="155"/>
    </location>
</feature>
<dbReference type="AlphaFoldDB" id="A0A943UXU4"/>
<dbReference type="NCBIfam" id="TIGR00177">
    <property type="entry name" value="molyb_syn"/>
    <property type="match status" value="1"/>
</dbReference>
<dbReference type="InterPro" id="IPR001453">
    <property type="entry name" value="MoaB/Mog_dom"/>
</dbReference>
<comment type="pathway">
    <text evidence="1">Cofactor biosynthesis; molybdopterin biosynthesis.</text>
</comment>
<evidence type="ECO:0000259" key="3">
    <source>
        <dbReference type="SMART" id="SM00852"/>
    </source>
</evidence>
<comment type="caution">
    <text evidence="4">The sequence shown here is derived from an EMBL/GenBank/DDBJ whole genome shotgun (WGS) entry which is preliminary data.</text>
</comment>
<dbReference type="EMBL" id="JAGZSV010000058">
    <property type="protein sequence ID" value="MBS6940703.1"/>
    <property type="molecule type" value="Genomic_DNA"/>
</dbReference>
<dbReference type="GO" id="GO:0006777">
    <property type="term" value="P:Mo-molybdopterin cofactor biosynthetic process"/>
    <property type="evidence" value="ECO:0007669"/>
    <property type="project" value="UniProtKB-KW"/>
</dbReference>
<gene>
    <name evidence="4" type="ORF">KH142_04340</name>
</gene>
<dbReference type="Proteomes" id="UP000727506">
    <property type="component" value="Unassembled WGS sequence"/>
</dbReference>
<dbReference type="SMART" id="SM00852">
    <property type="entry name" value="MoCF_biosynth"/>
    <property type="match status" value="1"/>
</dbReference>
<reference evidence="4" key="1">
    <citation type="submission" date="2021-02" db="EMBL/GenBank/DDBJ databases">
        <title>Infant gut strain persistence is associated with maternal origin, phylogeny, and functional potential including surface adhesion and iron acquisition.</title>
        <authorList>
            <person name="Lou Y.C."/>
        </authorList>
    </citation>
    <scope>NUCLEOTIDE SEQUENCE</scope>
    <source>
        <strain evidence="4">L2_039_000G1_dasL2_039_000G1_concoct_11</strain>
    </source>
</reference>
<evidence type="ECO:0000256" key="2">
    <source>
        <dbReference type="ARBA" id="ARBA00023150"/>
    </source>
</evidence>